<evidence type="ECO:0000313" key="10">
    <source>
        <dbReference type="EMBL" id="KAK7095083.1"/>
    </source>
</evidence>
<organism evidence="10 11">
    <name type="scientific">Littorina saxatilis</name>
    <dbReference type="NCBI Taxonomy" id="31220"/>
    <lineage>
        <taxon>Eukaryota</taxon>
        <taxon>Metazoa</taxon>
        <taxon>Spiralia</taxon>
        <taxon>Lophotrochozoa</taxon>
        <taxon>Mollusca</taxon>
        <taxon>Gastropoda</taxon>
        <taxon>Caenogastropoda</taxon>
        <taxon>Littorinimorpha</taxon>
        <taxon>Littorinoidea</taxon>
        <taxon>Littorinidae</taxon>
        <taxon>Littorina</taxon>
    </lineage>
</organism>
<keyword evidence="7" id="KW-0544">Nucleosome core</keyword>
<evidence type="ECO:0000256" key="4">
    <source>
        <dbReference type="ARBA" id="ARBA00022454"/>
    </source>
</evidence>
<keyword evidence="11" id="KW-1185">Reference proteome</keyword>
<evidence type="ECO:0000313" key="11">
    <source>
        <dbReference type="Proteomes" id="UP001374579"/>
    </source>
</evidence>
<dbReference type="PRINTS" id="PR00622">
    <property type="entry name" value="HISTONEH3"/>
</dbReference>
<dbReference type="SMART" id="SM00428">
    <property type="entry name" value="H3"/>
    <property type="match status" value="1"/>
</dbReference>
<comment type="subcellular location">
    <subcellularLocation>
        <location evidence="2">Chromosome</location>
    </subcellularLocation>
    <subcellularLocation>
        <location evidence="1">Nucleus</location>
    </subcellularLocation>
</comment>
<dbReference type="PANTHER" id="PTHR45810">
    <property type="entry name" value="HISTONE H3.2"/>
    <property type="match status" value="1"/>
</dbReference>
<reference evidence="10 11" key="1">
    <citation type="submission" date="2024-02" db="EMBL/GenBank/DDBJ databases">
        <title>Chromosome-scale genome assembly of the rough periwinkle Littorina saxatilis.</title>
        <authorList>
            <person name="De Jode A."/>
            <person name="Faria R."/>
            <person name="Formenti G."/>
            <person name="Sims Y."/>
            <person name="Smith T.P."/>
            <person name="Tracey A."/>
            <person name="Wood J.M.D."/>
            <person name="Zagrodzka Z.B."/>
            <person name="Johannesson K."/>
            <person name="Butlin R.K."/>
            <person name="Leder E.H."/>
        </authorList>
    </citation>
    <scope>NUCLEOTIDE SEQUENCE [LARGE SCALE GENOMIC DNA]</scope>
    <source>
        <strain evidence="10">Snail1</strain>
        <tissue evidence="10">Muscle</tissue>
    </source>
</reference>
<dbReference type="GO" id="GO:0003677">
    <property type="term" value="F:DNA binding"/>
    <property type="evidence" value="ECO:0007669"/>
    <property type="project" value="UniProtKB-KW"/>
</dbReference>
<dbReference type="InterPro" id="IPR009072">
    <property type="entry name" value="Histone-fold"/>
</dbReference>
<dbReference type="GO" id="GO:0000786">
    <property type="term" value="C:nucleosome"/>
    <property type="evidence" value="ECO:0007669"/>
    <property type="project" value="UniProtKB-KW"/>
</dbReference>
<evidence type="ECO:0000256" key="2">
    <source>
        <dbReference type="ARBA" id="ARBA00004286"/>
    </source>
</evidence>
<dbReference type="CDD" id="cd22911">
    <property type="entry name" value="HFD_H3"/>
    <property type="match status" value="1"/>
</dbReference>
<dbReference type="InterPro" id="IPR000164">
    <property type="entry name" value="Histone_H3/CENP-A"/>
</dbReference>
<keyword evidence="5" id="KW-0238">DNA-binding</keyword>
<comment type="caution">
    <text evidence="10">The sequence shown here is derived from an EMBL/GenBank/DDBJ whole genome shotgun (WGS) entry which is preliminary data.</text>
</comment>
<dbReference type="Proteomes" id="UP001374579">
    <property type="component" value="Unassembled WGS sequence"/>
</dbReference>
<dbReference type="InterPro" id="IPR007125">
    <property type="entry name" value="H2A/H2B/H3"/>
</dbReference>
<accession>A0AAN9AXK5</accession>
<keyword evidence="4" id="KW-0158">Chromosome</keyword>
<evidence type="ECO:0000256" key="6">
    <source>
        <dbReference type="ARBA" id="ARBA00023242"/>
    </source>
</evidence>
<dbReference type="EMBL" id="JBAMIC010000018">
    <property type="protein sequence ID" value="KAK7095083.1"/>
    <property type="molecule type" value="Genomic_DNA"/>
</dbReference>
<dbReference type="Gene3D" id="1.10.20.10">
    <property type="entry name" value="Histone, subunit A"/>
    <property type="match status" value="1"/>
</dbReference>
<evidence type="ECO:0000256" key="3">
    <source>
        <dbReference type="ARBA" id="ARBA00010343"/>
    </source>
</evidence>
<dbReference type="GO" id="GO:0030527">
    <property type="term" value="F:structural constituent of chromatin"/>
    <property type="evidence" value="ECO:0007669"/>
    <property type="project" value="InterPro"/>
</dbReference>
<dbReference type="FunFam" id="1.10.20.10:FF:000088">
    <property type="entry name" value="Histone H3-like centromeric protein CSE4"/>
    <property type="match status" value="1"/>
</dbReference>
<protein>
    <recommendedName>
        <fullName evidence="9">Core Histone H2A/H2B/H3 domain-containing protein</fullName>
    </recommendedName>
</protein>
<name>A0AAN9AXK5_9CAEN</name>
<dbReference type="GO" id="GO:0005634">
    <property type="term" value="C:nucleus"/>
    <property type="evidence" value="ECO:0007669"/>
    <property type="project" value="UniProtKB-SubCell"/>
</dbReference>
<dbReference type="GO" id="GO:0046982">
    <property type="term" value="F:protein heterodimerization activity"/>
    <property type="evidence" value="ECO:0007669"/>
    <property type="project" value="InterPro"/>
</dbReference>
<feature type="domain" description="Core Histone H2A/H2B/H3" evidence="9">
    <location>
        <begin position="59"/>
        <end position="149"/>
    </location>
</feature>
<feature type="region of interest" description="Disordered" evidence="8">
    <location>
        <begin position="1"/>
        <end position="60"/>
    </location>
</feature>
<dbReference type="PANTHER" id="PTHR45810:SF17">
    <property type="entry name" value="HISTONE H3-LIKE CENTROMERIC PROTEIN A"/>
    <property type="match status" value="1"/>
</dbReference>
<dbReference type="Pfam" id="PF00125">
    <property type="entry name" value="Histone"/>
    <property type="match status" value="1"/>
</dbReference>
<dbReference type="SUPFAM" id="SSF47113">
    <property type="entry name" value="Histone-fold"/>
    <property type="match status" value="1"/>
</dbReference>
<evidence type="ECO:0000256" key="1">
    <source>
        <dbReference type="ARBA" id="ARBA00004123"/>
    </source>
</evidence>
<keyword evidence="6" id="KW-0539">Nucleus</keyword>
<evidence type="ECO:0000256" key="8">
    <source>
        <dbReference type="SAM" id="MobiDB-lite"/>
    </source>
</evidence>
<evidence type="ECO:0000256" key="5">
    <source>
        <dbReference type="ARBA" id="ARBA00023125"/>
    </source>
</evidence>
<evidence type="ECO:0000256" key="7">
    <source>
        <dbReference type="ARBA" id="ARBA00023269"/>
    </source>
</evidence>
<proteinExistence type="inferred from homology"/>
<sequence length="155" mass="17219">MVRPSGTGRKQTTAKSPTQARRSPQTPPSSGPRGSGRSGAHRGRSGPSTSTRKKQRFRPGTKALMEIRKYQASSNLLLRKLPFSRVVREVATSLFPAMGDMRWNATAIMALQEAAEAFLVRMFEDANLCAIHAKRVTIMPKDLWLARRIGGYDFM</sequence>
<gene>
    <name evidence="10" type="ORF">V1264_006543</name>
</gene>
<comment type="similarity">
    <text evidence="3">Belongs to the histone H3 family.</text>
</comment>
<dbReference type="AlphaFoldDB" id="A0AAN9AXK5"/>
<evidence type="ECO:0000259" key="9">
    <source>
        <dbReference type="Pfam" id="PF00125"/>
    </source>
</evidence>
<feature type="compositionally biased region" description="Polar residues" evidence="8">
    <location>
        <begin position="8"/>
        <end position="20"/>
    </location>
</feature>